<evidence type="ECO:0000256" key="1">
    <source>
        <dbReference type="SAM" id="Phobius"/>
    </source>
</evidence>
<name>A0A3M0YXQ9_9BACT</name>
<reference evidence="2 3" key="1">
    <citation type="submission" date="2018-10" db="EMBL/GenBank/DDBJ databases">
        <title>Thermophilic Lithotrophy and Phototrophy in an Intertidal, Iron-rich, Geothermal Spring.</title>
        <authorList>
            <person name="Ward L.M."/>
            <person name="Idei A."/>
            <person name="Nakagawa M."/>
            <person name="Ueno Y."/>
            <person name="Fischer W."/>
            <person name="Mcglynn S.E."/>
        </authorList>
    </citation>
    <scope>NUCLEOTIDE SEQUENCE [LARGE SCALE GENOMIC DNA]</scope>
    <source>
        <strain evidence="2">J137</strain>
    </source>
</reference>
<organism evidence="2 3">
    <name type="scientific">Candidatus Dojkabacteria bacterium</name>
    <dbReference type="NCBI Taxonomy" id="2099670"/>
    <lineage>
        <taxon>Bacteria</taxon>
        <taxon>Candidatus Dojkabacteria</taxon>
    </lineage>
</organism>
<keyword evidence="1" id="KW-0472">Membrane</keyword>
<feature type="transmembrane region" description="Helical" evidence="1">
    <location>
        <begin position="188"/>
        <end position="219"/>
    </location>
</feature>
<keyword evidence="1" id="KW-0812">Transmembrane</keyword>
<feature type="non-terminal residue" evidence="2">
    <location>
        <position position="235"/>
    </location>
</feature>
<dbReference type="EMBL" id="RFKV01000089">
    <property type="protein sequence ID" value="RMD76859.1"/>
    <property type="molecule type" value="Genomic_DNA"/>
</dbReference>
<proteinExistence type="predicted"/>
<evidence type="ECO:0000313" key="2">
    <source>
        <dbReference type="EMBL" id="RMD76859.1"/>
    </source>
</evidence>
<evidence type="ECO:0000313" key="3">
    <source>
        <dbReference type="Proteomes" id="UP000269410"/>
    </source>
</evidence>
<gene>
    <name evidence="2" type="ORF">D6810_02770</name>
</gene>
<dbReference type="Proteomes" id="UP000269410">
    <property type="component" value="Unassembled WGS sequence"/>
</dbReference>
<protein>
    <submittedName>
        <fullName evidence="2">Uncharacterized protein</fullName>
    </submittedName>
</protein>
<dbReference type="AlphaFoldDB" id="A0A3M0YXQ9"/>
<sequence>MFEREFSRIKDRIEKLSKTASILKQVKKMIGSIKDINDLRELLTLLGQVIHINTSGYGGYSKAFGGSIGRIYTDLRSKKFEEDPELTGKNVIKNLSKVFRFLNPNQYVKELMRIRRALERMERAAQISNQFTPEDVRSLISRTNYLLNFYKGLGSVRALVIRVVRLMILNIIKREIEKRSLWFINRSIVVAVFSNPLVAIVVFLIILFCCCACSIILVLTQLLSDPIGTIINICS</sequence>
<accession>A0A3M0YXQ9</accession>
<comment type="caution">
    <text evidence="2">The sequence shown here is derived from an EMBL/GenBank/DDBJ whole genome shotgun (WGS) entry which is preliminary data.</text>
</comment>
<keyword evidence="1" id="KW-1133">Transmembrane helix</keyword>